<keyword evidence="2" id="KW-1185">Reference proteome</keyword>
<proteinExistence type="predicted"/>
<dbReference type="Proteomes" id="UP000633219">
    <property type="component" value="Unassembled WGS sequence"/>
</dbReference>
<organism evidence="1 2">
    <name type="scientific">Rhizobium setariae</name>
    <dbReference type="NCBI Taxonomy" id="2801340"/>
    <lineage>
        <taxon>Bacteria</taxon>
        <taxon>Pseudomonadati</taxon>
        <taxon>Pseudomonadota</taxon>
        <taxon>Alphaproteobacteria</taxon>
        <taxon>Hyphomicrobiales</taxon>
        <taxon>Rhizobiaceae</taxon>
        <taxon>Rhizobium/Agrobacterium group</taxon>
        <taxon>Rhizobium</taxon>
    </lineage>
</organism>
<sequence length="143" mass="16204">MKHQTFEQLQSIGATGDFLRSSLPRTDRLARWAELLEQVSHHQLSTLRETEYEPKAWRAAMRADGTPISVAFKDPVLRAAGLHGDTYDDATRFFEINDEQLHRIVCFCHFGNTVSGADAARRVREILSGRTSLFARLRALFTG</sequence>
<protein>
    <submittedName>
        <fullName evidence="1">Uncharacterized protein</fullName>
    </submittedName>
</protein>
<dbReference type="RefSeq" id="WP_201663100.1">
    <property type="nucleotide sequence ID" value="NZ_JAEQNC010000014.1"/>
</dbReference>
<comment type="caution">
    <text evidence="1">The sequence shown here is derived from an EMBL/GenBank/DDBJ whole genome shotgun (WGS) entry which is preliminary data.</text>
</comment>
<gene>
    <name evidence="1" type="ORF">JJB09_21280</name>
</gene>
<evidence type="ECO:0000313" key="1">
    <source>
        <dbReference type="EMBL" id="MBL0374549.1"/>
    </source>
</evidence>
<accession>A0A936YPR9</accession>
<evidence type="ECO:0000313" key="2">
    <source>
        <dbReference type="Proteomes" id="UP000633219"/>
    </source>
</evidence>
<name>A0A936YPR9_9HYPH</name>
<dbReference type="AlphaFoldDB" id="A0A936YPR9"/>
<dbReference type="EMBL" id="JAEQNC010000014">
    <property type="protein sequence ID" value="MBL0374549.1"/>
    <property type="molecule type" value="Genomic_DNA"/>
</dbReference>
<reference evidence="1" key="1">
    <citation type="submission" date="2021-01" db="EMBL/GenBank/DDBJ databases">
        <title>Rhizobium sp. strain KVB221 16S ribosomal RNA gene Genome sequencing and assembly.</title>
        <authorList>
            <person name="Kang M."/>
        </authorList>
    </citation>
    <scope>NUCLEOTIDE SEQUENCE</scope>
    <source>
        <strain evidence="1">KVB221</strain>
    </source>
</reference>